<keyword evidence="6 9" id="KW-0067">ATP-binding</keyword>
<evidence type="ECO:0000256" key="8">
    <source>
        <dbReference type="ARBA" id="ARBA00023136"/>
    </source>
</evidence>
<dbReference type="PROSITE" id="PS00211">
    <property type="entry name" value="ABC_TRANSPORTER_1"/>
    <property type="match status" value="2"/>
</dbReference>
<organism evidence="9 10">
    <name type="scientific">Lachnoanaerobaculum umeaense</name>
    <dbReference type="NCBI Taxonomy" id="617123"/>
    <lineage>
        <taxon>Bacteria</taxon>
        <taxon>Bacillati</taxon>
        <taxon>Bacillota</taxon>
        <taxon>Clostridia</taxon>
        <taxon>Lachnospirales</taxon>
        <taxon>Lachnospiraceae</taxon>
        <taxon>Lachnoanaerobaculum</taxon>
    </lineage>
</organism>
<proteinExistence type="predicted"/>
<keyword evidence="8" id="KW-0472">Membrane</keyword>
<dbReference type="CDD" id="cd03215">
    <property type="entry name" value="ABC_Carb_Monos_II"/>
    <property type="match status" value="1"/>
</dbReference>
<dbReference type="PROSITE" id="PS50893">
    <property type="entry name" value="ABC_TRANSPORTER_2"/>
    <property type="match status" value="2"/>
</dbReference>
<protein>
    <submittedName>
        <fullName evidence="9">Sugar ABC transporter ATP-binding protein</fullName>
    </submittedName>
</protein>
<comment type="subcellular location">
    <subcellularLocation>
        <location evidence="1">Cell membrane</location>
        <topology evidence="1">Peripheral membrane protein</topology>
    </subcellularLocation>
</comment>
<keyword evidence="10" id="KW-1185">Reference proteome</keyword>
<dbReference type="GO" id="GO:0005886">
    <property type="term" value="C:plasma membrane"/>
    <property type="evidence" value="ECO:0007669"/>
    <property type="project" value="UniProtKB-SubCell"/>
</dbReference>
<dbReference type="InterPro" id="IPR027417">
    <property type="entry name" value="P-loop_NTPase"/>
</dbReference>
<keyword evidence="7" id="KW-1278">Translocase</keyword>
<keyword evidence="2" id="KW-0813">Transport</keyword>
<evidence type="ECO:0000256" key="7">
    <source>
        <dbReference type="ARBA" id="ARBA00022967"/>
    </source>
</evidence>
<evidence type="ECO:0000313" key="9">
    <source>
        <dbReference type="EMBL" id="AYB00285.1"/>
    </source>
</evidence>
<dbReference type="SMART" id="SM00382">
    <property type="entry name" value="AAA"/>
    <property type="match status" value="2"/>
</dbReference>
<dbReference type="InterPro" id="IPR003439">
    <property type="entry name" value="ABC_transporter-like_ATP-bd"/>
</dbReference>
<dbReference type="GO" id="GO:0016887">
    <property type="term" value="F:ATP hydrolysis activity"/>
    <property type="evidence" value="ECO:0007669"/>
    <property type="project" value="InterPro"/>
</dbReference>
<dbReference type="PANTHER" id="PTHR43790">
    <property type="entry name" value="CARBOHYDRATE TRANSPORT ATP-BINDING PROTEIN MG119-RELATED"/>
    <property type="match status" value="1"/>
</dbReference>
<dbReference type="SUPFAM" id="SSF52540">
    <property type="entry name" value="P-loop containing nucleoside triphosphate hydrolases"/>
    <property type="match status" value="2"/>
</dbReference>
<dbReference type="FunFam" id="3.40.50.300:FF:000127">
    <property type="entry name" value="Ribose import ATP-binding protein RbsA"/>
    <property type="match status" value="1"/>
</dbReference>
<evidence type="ECO:0000256" key="3">
    <source>
        <dbReference type="ARBA" id="ARBA00022475"/>
    </source>
</evidence>
<evidence type="ECO:0000256" key="2">
    <source>
        <dbReference type="ARBA" id="ARBA00022448"/>
    </source>
</evidence>
<dbReference type="GO" id="GO:0005524">
    <property type="term" value="F:ATP binding"/>
    <property type="evidence" value="ECO:0007669"/>
    <property type="project" value="UniProtKB-KW"/>
</dbReference>
<evidence type="ECO:0000256" key="1">
    <source>
        <dbReference type="ARBA" id="ARBA00004202"/>
    </source>
</evidence>
<dbReference type="CDD" id="cd03216">
    <property type="entry name" value="ABC_Carb_Monos_I"/>
    <property type="match status" value="1"/>
</dbReference>
<evidence type="ECO:0000256" key="6">
    <source>
        <dbReference type="ARBA" id="ARBA00022840"/>
    </source>
</evidence>
<dbReference type="KEGG" id="lua:D4A81_10280"/>
<evidence type="ECO:0000256" key="4">
    <source>
        <dbReference type="ARBA" id="ARBA00022737"/>
    </source>
</evidence>
<gene>
    <name evidence="9" type="ORF">D4A81_10280</name>
</gene>
<dbReference type="InterPro" id="IPR003593">
    <property type="entry name" value="AAA+_ATPase"/>
</dbReference>
<evidence type="ECO:0000256" key="5">
    <source>
        <dbReference type="ARBA" id="ARBA00022741"/>
    </source>
</evidence>
<keyword evidence="5" id="KW-0547">Nucleotide-binding</keyword>
<evidence type="ECO:0000313" key="10">
    <source>
        <dbReference type="Proteomes" id="UP000265562"/>
    </source>
</evidence>
<dbReference type="InterPro" id="IPR050107">
    <property type="entry name" value="ABC_carbohydrate_import_ATPase"/>
</dbReference>
<dbReference type="PANTHER" id="PTHR43790:SF9">
    <property type="entry name" value="GALACTOFURANOSE TRANSPORTER ATP-BINDING PROTEIN YTFR"/>
    <property type="match status" value="1"/>
</dbReference>
<dbReference type="Gene3D" id="3.40.50.300">
    <property type="entry name" value="P-loop containing nucleotide triphosphate hydrolases"/>
    <property type="match status" value="2"/>
</dbReference>
<dbReference type="AlphaFoldDB" id="A0A385Q3L4"/>
<reference evidence="9 10" key="1">
    <citation type="submission" date="2018-09" db="EMBL/GenBank/DDBJ databases">
        <title>Genome sequencing of Lachnoanaerobaculum umeaense DSM 23576.</title>
        <authorList>
            <person name="Kook J.-K."/>
            <person name="Park S.-N."/>
            <person name="Lim Y.K."/>
        </authorList>
    </citation>
    <scope>NUCLEOTIDE SEQUENCE [LARGE SCALE GENOMIC DNA]</scope>
    <source>
        <strain evidence="10">DSM 23576 \ CCUG 58757</strain>
    </source>
</reference>
<dbReference type="EMBL" id="CP032364">
    <property type="protein sequence ID" value="AYB00285.1"/>
    <property type="molecule type" value="Genomic_DNA"/>
</dbReference>
<dbReference type="Proteomes" id="UP000265562">
    <property type="component" value="Chromosome"/>
</dbReference>
<accession>A0A385Q3L4</accession>
<keyword evidence="3" id="KW-1003">Cell membrane</keyword>
<dbReference type="RefSeq" id="WP_111524950.1">
    <property type="nucleotide sequence ID" value="NZ_CP032364.1"/>
</dbReference>
<dbReference type="Pfam" id="PF00005">
    <property type="entry name" value="ABC_tran"/>
    <property type="match status" value="2"/>
</dbReference>
<sequence length="501" mass="55364">MENTVLKMEGICKSFGDAKVLKNVQFELKHGEVHALAGGNGAGKSTLMKIMTGVYTHDEGKIFIDGKETVIEKPLDAKEQGIAMIFQELSLVQTMTVAENIFLGTEIVKNGVRDVKAMNEKTSQILHRLGMDISPSTVVSELSVGMSQMVEIAKAVSKDAKILVFDEPTAALSDSETKRLFEIITQLKNEGVSMVYISHRMNEILSICDSITILKDGEHVTTQDIKDMTLDKIVSYMMGGTSGKGHKFEWVERKHDENAKDVLKVEHLKVNEKINDISFSLKHGEIVGFAGLMGSGRTEILESLFGLRKKEGGTVTLDDKEVHIKNPTDAIKNGFAFIPEDRRKEGLVLMHSIKDNAVLPILDRLSIKGIFNDDKKECALVEDNIKKFGVKAEHMDQEIGLLSGGNQQKIVIAKWMNTCPKVIMLDEPTAGVDIGAKGEILEIVRSFADQGCGVIFVSSELAEMMAICDRIIILYDGRITGMISRKDIKLEEELQNAIQKP</sequence>
<dbReference type="InterPro" id="IPR017871">
    <property type="entry name" value="ABC_transporter-like_CS"/>
</dbReference>
<dbReference type="OrthoDB" id="9771863at2"/>
<name>A0A385Q3L4_9FIRM</name>
<keyword evidence="4" id="KW-0677">Repeat</keyword>